<dbReference type="Proteomes" id="UP000549394">
    <property type="component" value="Unassembled WGS sequence"/>
</dbReference>
<sequence>MTRIVLFRALLLQTFFYITVYSSTYNCNSNEFLEQAKKDCPYFGARERRFCIQTKIRVCRRCQRDPLYSGCGKAPKTTFQPSIQPMEVNVKSSNSVDTSAYGEKMRKKVYETMQKLHKVQQKLTEPVNQVPTGDYIMKQFHDEKKKAIEQNRKRYETKGSLNVNKQACRPSVNAIKVNSHVYFDIAKLRTAERVEWAFLRLKSKSASYVKKILRANGCRAKDSDHVSLILKPSKLSRLWSGFRIEADKTKKSLKVDTGRAFKANKWYSIPMKTSLLDRWMDKNIENSGAQILVKIGRCRRFLASDLFHIHDCRTGPIKVQTVTPILIPENEIYSVNNVFINTGIFPFMDIMVKEDDNLKEAPFFEQKNPKRQAQLEEVIKNLHWIVD</sequence>
<evidence type="ECO:0000313" key="3">
    <source>
        <dbReference type="Proteomes" id="UP000549394"/>
    </source>
</evidence>
<gene>
    <name evidence="2" type="ORF">DGYR_LOCUS548</name>
</gene>
<organism evidence="2 3">
    <name type="scientific">Dimorphilus gyrociliatus</name>
    <dbReference type="NCBI Taxonomy" id="2664684"/>
    <lineage>
        <taxon>Eukaryota</taxon>
        <taxon>Metazoa</taxon>
        <taxon>Spiralia</taxon>
        <taxon>Lophotrochozoa</taxon>
        <taxon>Annelida</taxon>
        <taxon>Polychaeta</taxon>
        <taxon>Polychaeta incertae sedis</taxon>
        <taxon>Dinophilidae</taxon>
        <taxon>Dimorphilus</taxon>
    </lineage>
</organism>
<feature type="signal peptide" evidence="1">
    <location>
        <begin position="1"/>
        <end position="22"/>
    </location>
</feature>
<reference evidence="2 3" key="1">
    <citation type="submission" date="2020-08" db="EMBL/GenBank/DDBJ databases">
        <authorList>
            <person name="Hejnol A."/>
        </authorList>
    </citation>
    <scope>NUCLEOTIDE SEQUENCE [LARGE SCALE GENOMIC DNA]</scope>
</reference>
<keyword evidence="3" id="KW-1185">Reference proteome</keyword>
<keyword evidence="1" id="KW-0732">Signal</keyword>
<proteinExistence type="predicted"/>
<evidence type="ECO:0000256" key="1">
    <source>
        <dbReference type="SAM" id="SignalP"/>
    </source>
</evidence>
<feature type="chain" id="PRO_5029716923" evidence="1">
    <location>
        <begin position="23"/>
        <end position="387"/>
    </location>
</feature>
<dbReference type="AlphaFoldDB" id="A0A7I8V4S7"/>
<name>A0A7I8V4S7_9ANNE</name>
<dbReference type="EMBL" id="CAJFCJ010000001">
    <property type="protein sequence ID" value="CAD5111225.1"/>
    <property type="molecule type" value="Genomic_DNA"/>
</dbReference>
<evidence type="ECO:0000313" key="2">
    <source>
        <dbReference type="EMBL" id="CAD5111225.1"/>
    </source>
</evidence>
<protein>
    <submittedName>
        <fullName evidence="2">DgyrCDS556</fullName>
    </submittedName>
</protein>
<accession>A0A7I8V4S7</accession>
<comment type="caution">
    <text evidence="2">The sequence shown here is derived from an EMBL/GenBank/DDBJ whole genome shotgun (WGS) entry which is preliminary data.</text>
</comment>